<keyword evidence="3" id="KW-1185">Reference proteome</keyword>
<protein>
    <submittedName>
        <fullName evidence="2">Uncharacterized protein</fullName>
    </submittedName>
</protein>
<evidence type="ECO:0000313" key="2">
    <source>
        <dbReference type="EMBL" id="SJM35467.1"/>
    </source>
</evidence>
<evidence type="ECO:0000256" key="1">
    <source>
        <dbReference type="SAM" id="MobiDB-lite"/>
    </source>
</evidence>
<evidence type="ECO:0000313" key="3">
    <source>
        <dbReference type="Proteomes" id="UP000245698"/>
    </source>
</evidence>
<gene>
    <name evidence="2" type="ORF">BQ8482_80101</name>
</gene>
<dbReference type="Proteomes" id="UP000245698">
    <property type="component" value="Unassembled WGS sequence"/>
</dbReference>
<accession>A0A2P9AW92</accession>
<feature type="region of interest" description="Disordered" evidence="1">
    <location>
        <begin position="1"/>
        <end position="20"/>
    </location>
</feature>
<dbReference type="AlphaFoldDB" id="A0A2P9AW92"/>
<organism evidence="2 3">
    <name type="scientific">Mesorhizobium delmotii</name>
    <dbReference type="NCBI Taxonomy" id="1631247"/>
    <lineage>
        <taxon>Bacteria</taxon>
        <taxon>Pseudomonadati</taxon>
        <taxon>Pseudomonadota</taxon>
        <taxon>Alphaproteobacteria</taxon>
        <taxon>Hyphomicrobiales</taxon>
        <taxon>Phyllobacteriaceae</taxon>
        <taxon>Mesorhizobium</taxon>
    </lineage>
</organism>
<dbReference type="EMBL" id="FUIG01000092">
    <property type="protein sequence ID" value="SJM35467.1"/>
    <property type="molecule type" value="Genomic_DNA"/>
</dbReference>
<sequence length="68" mass="7430">MSGTGHRPAAQLNRQSKPGLPLMFSRAVAGAIEWENDHDALQNGHCSGDRRLGRDRSDLRRPAGAPRL</sequence>
<proteinExistence type="predicted"/>
<feature type="compositionally biased region" description="Basic and acidic residues" evidence="1">
    <location>
        <begin position="47"/>
        <end position="61"/>
    </location>
</feature>
<feature type="region of interest" description="Disordered" evidence="1">
    <location>
        <begin position="39"/>
        <end position="68"/>
    </location>
</feature>
<name>A0A2P9AW92_9HYPH</name>
<reference evidence="3" key="1">
    <citation type="submission" date="2016-12" db="EMBL/GenBank/DDBJ databases">
        <authorList>
            <person name="Brunel B."/>
        </authorList>
    </citation>
    <scope>NUCLEOTIDE SEQUENCE [LARGE SCALE GENOMIC DNA]</scope>
</reference>